<gene>
    <name evidence="6" type="ORF">CONPUDRAFT_131250</name>
</gene>
<evidence type="ECO:0000256" key="1">
    <source>
        <dbReference type="ARBA" id="ARBA00009183"/>
    </source>
</evidence>
<dbReference type="Proteomes" id="UP000053558">
    <property type="component" value="Unassembled WGS sequence"/>
</dbReference>
<keyword evidence="5" id="KW-0560">Oxidoreductase</keyword>
<dbReference type="GO" id="GO:0050660">
    <property type="term" value="F:flavin adenine dinucleotide binding"/>
    <property type="evidence" value="ECO:0007669"/>
    <property type="project" value="InterPro"/>
</dbReference>
<comment type="similarity">
    <text evidence="1">Belongs to the FMO family.</text>
</comment>
<dbReference type="GO" id="GO:0004499">
    <property type="term" value="F:N,N-dimethylaniline monooxygenase activity"/>
    <property type="evidence" value="ECO:0007669"/>
    <property type="project" value="InterPro"/>
</dbReference>
<keyword evidence="7" id="KW-1185">Reference proteome</keyword>
<evidence type="ECO:0000256" key="2">
    <source>
        <dbReference type="ARBA" id="ARBA00022630"/>
    </source>
</evidence>
<sequence length="503" mass="55487">MPDAFHPPRRVLIIGGGPSGLATLRNFREHGKFEEVQLVERRDAIGGVWCAHSNRSRPSWPRPAYPGLVGNVLPEFLSLAGHPFPEPLRPAQPFPILEETSTYVMDYARSENLVRIRLNVEVISVGELETGGWRVVLKDWSKGEESEEVWDGVVVTTVWYDNPRYPVIDGLVDAINIGGTNGAAGAGKGGRLVSHAIHWDGVEDNGYEGKRIAVIGSANSANEIAAALANVVSTPIFRSVRRVSIFPSVLDDRIQDVAPVQRVEIVQDSTSGTPSKLNLHLRAEDGQDGEILKDIDHIICATGYVPHVPYLRVPFPSRADEAIPSTLKHLTGPHVAPMRVPSLYRHTIYAPNPTLAFVGATISFVPFVLSDLTSTWLALAWHSQPSSASDTNPIPVPTTTSARLEDEQARIQQLEAVRAETDNPSDLLNFHFLGRFELEFAQLMRDEVYAAEPAMASPERKGRPQAGGLLAWDEEQDGRRWTMYRTKLESLYWAVGKESPAKE</sequence>
<organism evidence="6 7">
    <name type="scientific">Coniophora puteana (strain RWD-64-598)</name>
    <name type="common">Brown rot fungus</name>
    <dbReference type="NCBI Taxonomy" id="741705"/>
    <lineage>
        <taxon>Eukaryota</taxon>
        <taxon>Fungi</taxon>
        <taxon>Dikarya</taxon>
        <taxon>Basidiomycota</taxon>
        <taxon>Agaricomycotina</taxon>
        <taxon>Agaricomycetes</taxon>
        <taxon>Agaricomycetidae</taxon>
        <taxon>Boletales</taxon>
        <taxon>Coniophorineae</taxon>
        <taxon>Coniophoraceae</taxon>
        <taxon>Coniophora</taxon>
    </lineage>
</organism>
<dbReference type="InterPro" id="IPR020946">
    <property type="entry name" value="Flavin_mOase-like"/>
</dbReference>
<dbReference type="RefSeq" id="XP_007773827.1">
    <property type="nucleotide sequence ID" value="XM_007775637.1"/>
</dbReference>
<evidence type="ECO:0000256" key="3">
    <source>
        <dbReference type="ARBA" id="ARBA00022827"/>
    </source>
</evidence>
<name>A0A5M3MAZ8_CONPW</name>
<dbReference type="SUPFAM" id="SSF51905">
    <property type="entry name" value="FAD/NAD(P)-binding domain"/>
    <property type="match status" value="2"/>
</dbReference>
<evidence type="ECO:0000313" key="6">
    <source>
        <dbReference type="EMBL" id="EIW75811.1"/>
    </source>
</evidence>
<dbReference type="GeneID" id="19200329"/>
<proteinExistence type="inferred from homology"/>
<dbReference type="PANTHER" id="PTHR23023">
    <property type="entry name" value="DIMETHYLANILINE MONOOXYGENASE"/>
    <property type="match status" value="1"/>
</dbReference>
<dbReference type="OMA" id="CKHYRDS"/>
<comment type="caution">
    <text evidence="6">The sequence shown here is derived from an EMBL/GenBank/DDBJ whole genome shotgun (WGS) entry which is preliminary data.</text>
</comment>
<dbReference type="PRINTS" id="PR00370">
    <property type="entry name" value="FMOXYGENASE"/>
</dbReference>
<keyword evidence="2" id="KW-0285">Flavoprotein</keyword>
<accession>A0A5M3MAZ8</accession>
<dbReference type="EMBL" id="JH711587">
    <property type="protein sequence ID" value="EIW75811.1"/>
    <property type="molecule type" value="Genomic_DNA"/>
</dbReference>
<dbReference type="OrthoDB" id="66881at2759"/>
<dbReference type="AlphaFoldDB" id="A0A5M3MAZ8"/>
<keyword evidence="3" id="KW-0274">FAD</keyword>
<dbReference type="Gene3D" id="3.50.50.60">
    <property type="entry name" value="FAD/NAD(P)-binding domain"/>
    <property type="match status" value="2"/>
</dbReference>
<reference evidence="7" key="1">
    <citation type="journal article" date="2012" name="Science">
        <title>The Paleozoic origin of enzymatic lignin decomposition reconstructed from 31 fungal genomes.</title>
        <authorList>
            <person name="Floudas D."/>
            <person name="Binder M."/>
            <person name="Riley R."/>
            <person name="Barry K."/>
            <person name="Blanchette R.A."/>
            <person name="Henrissat B."/>
            <person name="Martinez A.T."/>
            <person name="Otillar R."/>
            <person name="Spatafora J.W."/>
            <person name="Yadav J.S."/>
            <person name="Aerts A."/>
            <person name="Benoit I."/>
            <person name="Boyd A."/>
            <person name="Carlson A."/>
            <person name="Copeland A."/>
            <person name="Coutinho P.M."/>
            <person name="de Vries R.P."/>
            <person name="Ferreira P."/>
            <person name="Findley K."/>
            <person name="Foster B."/>
            <person name="Gaskell J."/>
            <person name="Glotzer D."/>
            <person name="Gorecki P."/>
            <person name="Heitman J."/>
            <person name="Hesse C."/>
            <person name="Hori C."/>
            <person name="Igarashi K."/>
            <person name="Jurgens J.A."/>
            <person name="Kallen N."/>
            <person name="Kersten P."/>
            <person name="Kohler A."/>
            <person name="Kuees U."/>
            <person name="Kumar T.K.A."/>
            <person name="Kuo A."/>
            <person name="LaButti K."/>
            <person name="Larrondo L.F."/>
            <person name="Lindquist E."/>
            <person name="Ling A."/>
            <person name="Lombard V."/>
            <person name="Lucas S."/>
            <person name="Lundell T."/>
            <person name="Martin R."/>
            <person name="McLaughlin D.J."/>
            <person name="Morgenstern I."/>
            <person name="Morin E."/>
            <person name="Murat C."/>
            <person name="Nagy L.G."/>
            <person name="Nolan M."/>
            <person name="Ohm R.A."/>
            <person name="Patyshakuliyeva A."/>
            <person name="Rokas A."/>
            <person name="Ruiz-Duenas F.J."/>
            <person name="Sabat G."/>
            <person name="Salamov A."/>
            <person name="Samejima M."/>
            <person name="Schmutz J."/>
            <person name="Slot J.C."/>
            <person name="St John F."/>
            <person name="Stenlid J."/>
            <person name="Sun H."/>
            <person name="Sun S."/>
            <person name="Syed K."/>
            <person name="Tsang A."/>
            <person name="Wiebenga A."/>
            <person name="Young D."/>
            <person name="Pisabarro A."/>
            <person name="Eastwood D.C."/>
            <person name="Martin F."/>
            <person name="Cullen D."/>
            <person name="Grigoriev I.V."/>
            <person name="Hibbett D.S."/>
        </authorList>
    </citation>
    <scope>NUCLEOTIDE SEQUENCE [LARGE SCALE GENOMIC DNA]</scope>
    <source>
        <strain evidence="7">RWD-64-598 SS2</strain>
    </source>
</reference>
<dbReference type="KEGG" id="cput:CONPUDRAFT_131250"/>
<dbReference type="Pfam" id="PF00743">
    <property type="entry name" value="FMO-like"/>
    <property type="match status" value="1"/>
</dbReference>
<dbReference type="InterPro" id="IPR050346">
    <property type="entry name" value="FMO-like"/>
</dbReference>
<evidence type="ECO:0000256" key="4">
    <source>
        <dbReference type="ARBA" id="ARBA00022857"/>
    </source>
</evidence>
<protein>
    <submittedName>
        <fullName evidence="6">FAD/NAD(P)-binding domain-containing protein</fullName>
    </submittedName>
</protein>
<dbReference type="InterPro" id="IPR000960">
    <property type="entry name" value="Flavin_mOase"/>
</dbReference>
<dbReference type="GO" id="GO:0050661">
    <property type="term" value="F:NADP binding"/>
    <property type="evidence" value="ECO:0007669"/>
    <property type="project" value="InterPro"/>
</dbReference>
<dbReference type="InterPro" id="IPR036188">
    <property type="entry name" value="FAD/NAD-bd_sf"/>
</dbReference>
<evidence type="ECO:0000256" key="5">
    <source>
        <dbReference type="ARBA" id="ARBA00023002"/>
    </source>
</evidence>
<evidence type="ECO:0000313" key="7">
    <source>
        <dbReference type="Proteomes" id="UP000053558"/>
    </source>
</evidence>
<keyword evidence="4" id="KW-0521">NADP</keyword>